<reference evidence="9" key="1">
    <citation type="submission" date="2017-02" db="UniProtKB">
        <authorList>
            <consortium name="WormBaseParasite"/>
        </authorList>
    </citation>
    <scope>IDENTIFICATION</scope>
</reference>
<organism evidence="9">
    <name type="scientific">Rodentolepis nana</name>
    <name type="common">Dwarf tapeworm</name>
    <name type="synonym">Hymenolepis nana</name>
    <dbReference type="NCBI Taxonomy" id="102285"/>
    <lineage>
        <taxon>Eukaryota</taxon>
        <taxon>Metazoa</taxon>
        <taxon>Spiralia</taxon>
        <taxon>Lophotrochozoa</taxon>
        <taxon>Platyhelminthes</taxon>
        <taxon>Cestoda</taxon>
        <taxon>Eucestoda</taxon>
        <taxon>Cyclophyllidea</taxon>
        <taxon>Hymenolepididae</taxon>
        <taxon>Rodentolepis</taxon>
    </lineage>
</organism>
<evidence type="ECO:0000256" key="1">
    <source>
        <dbReference type="ARBA" id="ARBA00008354"/>
    </source>
</evidence>
<keyword evidence="2" id="KW-0479">Metal-binding</keyword>
<dbReference type="Proteomes" id="UP000278807">
    <property type="component" value="Unassembled WGS sequence"/>
</dbReference>
<evidence type="ECO:0000313" key="8">
    <source>
        <dbReference type="Proteomes" id="UP000278807"/>
    </source>
</evidence>
<feature type="domain" description="Zinc finger ZPR1-type" evidence="6">
    <location>
        <begin position="29"/>
        <end position="185"/>
    </location>
</feature>
<dbReference type="Gene3D" id="2.60.120.1040">
    <property type="entry name" value="ZPR1, A/B domain"/>
    <property type="match status" value="2"/>
</dbReference>
<dbReference type="InterPro" id="IPR040141">
    <property type="entry name" value="ZPR1"/>
</dbReference>
<dbReference type="EMBL" id="UZAE01012025">
    <property type="protein sequence ID" value="VDO03118.1"/>
    <property type="molecule type" value="Genomic_DNA"/>
</dbReference>
<dbReference type="GO" id="GO:0005634">
    <property type="term" value="C:nucleus"/>
    <property type="evidence" value="ECO:0007669"/>
    <property type="project" value="TreeGrafter"/>
</dbReference>
<dbReference type="FunFam" id="2.20.25.420:FF:000002">
    <property type="entry name" value="Zinc finger protein ZPR1"/>
    <property type="match status" value="1"/>
</dbReference>
<dbReference type="InterPro" id="IPR042451">
    <property type="entry name" value="ZPR1_A/B_dom"/>
</dbReference>
<dbReference type="PANTHER" id="PTHR10876">
    <property type="entry name" value="ZINC FINGER PROTEIN ZPR1"/>
    <property type="match status" value="1"/>
</dbReference>
<reference evidence="7 8" key="2">
    <citation type="submission" date="2018-11" db="EMBL/GenBank/DDBJ databases">
        <authorList>
            <consortium name="Pathogen Informatics"/>
        </authorList>
    </citation>
    <scope>NUCLEOTIDE SEQUENCE [LARGE SCALE GENOMIC DNA]</scope>
</reference>
<protein>
    <submittedName>
        <fullName evidence="9">Zinc finger protein ZPR1</fullName>
    </submittedName>
</protein>
<evidence type="ECO:0000313" key="7">
    <source>
        <dbReference type="EMBL" id="VDO03118.1"/>
    </source>
</evidence>
<dbReference type="AlphaFoldDB" id="A0A0R3TJK0"/>
<dbReference type="GO" id="GO:0008270">
    <property type="term" value="F:zinc ion binding"/>
    <property type="evidence" value="ECO:0007669"/>
    <property type="project" value="UniProtKB-KW"/>
</dbReference>
<name>A0A0R3TJK0_RODNA</name>
<dbReference type="Pfam" id="PF03367">
    <property type="entry name" value="Zn_ribbon_ZPR1"/>
    <property type="match status" value="2"/>
</dbReference>
<dbReference type="InterPro" id="IPR004457">
    <property type="entry name" value="Znf_ZPR1"/>
</dbReference>
<evidence type="ECO:0000313" key="9">
    <source>
        <dbReference type="WBParaSite" id="HNAJ_0000726201-mRNA-1"/>
    </source>
</evidence>
<dbReference type="Pfam" id="PF22794">
    <property type="entry name" value="jr-ZPR1"/>
    <property type="match status" value="2"/>
</dbReference>
<comment type="similarity">
    <text evidence="1">Belongs to the ZPR1 family.</text>
</comment>
<keyword evidence="8" id="KW-1185">Reference proteome</keyword>
<dbReference type="FunFam" id="2.20.25.420:FF:000001">
    <property type="entry name" value="Zinc finger protein ZPR1"/>
    <property type="match status" value="1"/>
</dbReference>
<gene>
    <name evidence="7" type="ORF">HNAJ_LOCUS7258</name>
</gene>
<dbReference type="SMART" id="SM00709">
    <property type="entry name" value="Zpr1"/>
    <property type="match status" value="2"/>
</dbReference>
<dbReference type="NCBIfam" id="TIGR00310">
    <property type="entry name" value="ZPR1_znf"/>
    <property type="match status" value="1"/>
</dbReference>
<dbReference type="PANTHER" id="PTHR10876:SF0">
    <property type="entry name" value="ZINC FINGER PROTEIN ZPR1"/>
    <property type="match status" value="1"/>
</dbReference>
<feature type="domain" description="Zinc finger ZPR1-type" evidence="6">
    <location>
        <begin position="239"/>
        <end position="401"/>
    </location>
</feature>
<keyword evidence="3" id="KW-0863">Zinc-finger</keyword>
<evidence type="ECO:0000256" key="3">
    <source>
        <dbReference type="ARBA" id="ARBA00022771"/>
    </source>
</evidence>
<keyword evidence="4" id="KW-0862">Zinc</keyword>
<feature type="compositionally biased region" description="Basic and acidic residues" evidence="5">
    <location>
        <begin position="1"/>
        <end position="17"/>
    </location>
</feature>
<dbReference type="Gene3D" id="2.20.25.420">
    <property type="entry name" value="ZPR1, zinc finger domain"/>
    <property type="match status" value="2"/>
</dbReference>
<evidence type="ECO:0000256" key="4">
    <source>
        <dbReference type="ARBA" id="ARBA00022833"/>
    </source>
</evidence>
<feature type="region of interest" description="Disordered" evidence="5">
    <location>
        <begin position="1"/>
        <end position="21"/>
    </location>
</feature>
<dbReference type="OrthoDB" id="308464at2759"/>
<accession>A0A0R3TJK0</accession>
<dbReference type="STRING" id="102285.A0A0R3TJK0"/>
<sequence>MSEHDSNVPEPTVKDLGQDSGSEVIQTESYCLNCHENGMTRLLVTRIPFFREVVISSFECGNCGFKNNSVDPAAPIQDMGKIFTIDVRCPKDLNRRVIQPCFAEIRIPSLDSSFPSRESVLTTIEGIITGIIEKLEILQSQRRIADPKQAEAIDVFIGKLRDLLTLQTPFTLEMDDPSGNGFIENLHVPLDDPQIKCISYKRTPEQNKLLGYQDSDDISAIDSDDEPEDLKNSVSTFHSNCPNCHSSCPTNMKVIDIPHFQEVVLMSINCSLCGYRNNEVKSVAGIADYGKRFTLLIADIEDMSRDILKSDTARVAIPELELDTATGTLGGRFTTVEGLLVLIKDQLKSMNPLMFGDSASREEKMGYLNTTCDKIDEVLALSRKDVHLVLDDPTGNSYLQSLDPEGVDERLVVEEYTRTREQDEELGMLDMNTENYTS</sequence>
<dbReference type="InterPro" id="IPR056180">
    <property type="entry name" value="ZPR1_jr_dom"/>
</dbReference>
<evidence type="ECO:0000256" key="5">
    <source>
        <dbReference type="SAM" id="MobiDB-lite"/>
    </source>
</evidence>
<evidence type="ECO:0000259" key="6">
    <source>
        <dbReference type="SMART" id="SM00709"/>
    </source>
</evidence>
<evidence type="ECO:0000256" key="2">
    <source>
        <dbReference type="ARBA" id="ARBA00022723"/>
    </source>
</evidence>
<proteinExistence type="inferred from homology"/>
<dbReference type="FunFam" id="2.60.120.1040:FF:000006">
    <property type="entry name" value="Zinc finger protein zpr1"/>
    <property type="match status" value="1"/>
</dbReference>
<dbReference type="WBParaSite" id="HNAJ_0000726201-mRNA-1">
    <property type="protein sequence ID" value="HNAJ_0000726201-mRNA-1"/>
    <property type="gene ID" value="HNAJ_0000726201"/>
</dbReference>
<dbReference type="InterPro" id="IPR042452">
    <property type="entry name" value="ZPR1_Znf1/2"/>
</dbReference>